<dbReference type="InterPro" id="IPR015797">
    <property type="entry name" value="NUDIX_hydrolase-like_dom_sf"/>
</dbReference>
<keyword evidence="5" id="KW-1185">Reference proteome</keyword>
<evidence type="ECO:0000256" key="1">
    <source>
        <dbReference type="ARBA" id="ARBA00001946"/>
    </source>
</evidence>
<evidence type="ECO:0000313" key="5">
    <source>
        <dbReference type="Proteomes" id="UP000287361"/>
    </source>
</evidence>
<feature type="domain" description="Nudix hydrolase" evidence="3">
    <location>
        <begin position="2"/>
        <end position="135"/>
    </location>
</feature>
<dbReference type="InterPro" id="IPR020084">
    <property type="entry name" value="NUDIX_hydrolase_CS"/>
</dbReference>
<dbReference type="Gene3D" id="3.90.79.10">
    <property type="entry name" value="Nucleoside Triphosphate Pyrophosphohydrolase"/>
    <property type="match status" value="1"/>
</dbReference>
<organism evidence="4 5">
    <name type="scientific">Anaerotignum faecicola</name>
    <dbReference type="NCBI Taxonomy" id="2358141"/>
    <lineage>
        <taxon>Bacteria</taxon>
        <taxon>Bacillati</taxon>
        <taxon>Bacillota</taxon>
        <taxon>Clostridia</taxon>
        <taxon>Lachnospirales</taxon>
        <taxon>Anaerotignaceae</taxon>
        <taxon>Anaerotignum</taxon>
    </lineage>
</organism>
<sequence>MKRDFAVAVKAVIIKENKALVLCRSKHEMECSYMNSHQKWDLPGGGLHFFEKAEEGLRREIREETDLHVSIGPPLSLFDAIKHHIHLCIFTYACTWTGGEVRLSPEHEAFFWMTEEEMEESELPHWMKRDIRAAFASLRKKQEG</sequence>
<evidence type="ECO:0000256" key="2">
    <source>
        <dbReference type="ARBA" id="ARBA00022801"/>
    </source>
</evidence>
<name>A0A401LAC4_9FIRM</name>
<keyword evidence="2" id="KW-0378">Hydrolase</keyword>
<dbReference type="Proteomes" id="UP000287361">
    <property type="component" value="Unassembled WGS sequence"/>
</dbReference>
<comment type="cofactor">
    <cofactor evidence="1">
        <name>Mg(2+)</name>
        <dbReference type="ChEBI" id="CHEBI:18420"/>
    </cofactor>
</comment>
<dbReference type="EMBL" id="BHVZ01000001">
    <property type="protein sequence ID" value="GCB28430.1"/>
    <property type="molecule type" value="Genomic_DNA"/>
</dbReference>
<proteinExistence type="predicted"/>
<dbReference type="PROSITE" id="PS00893">
    <property type="entry name" value="NUDIX_BOX"/>
    <property type="match status" value="1"/>
</dbReference>
<dbReference type="Pfam" id="PF00293">
    <property type="entry name" value="NUDIX"/>
    <property type="match status" value="1"/>
</dbReference>
<dbReference type="AlphaFoldDB" id="A0A401LAC4"/>
<evidence type="ECO:0000313" key="4">
    <source>
        <dbReference type="EMBL" id="GCB28430.1"/>
    </source>
</evidence>
<dbReference type="PANTHER" id="PTHR43046:SF14">
    <property type="entry name" value="MUTT_NUDIX FAMILY PROTEIN"/>
    <property type="match status" value="1"/>
</dbReference>
<dbReference type="PANTHER" id="PTHR43046">
    <property type="entry name" value="GDP-MANNOSE MANNOSYL HYDROLASE"/>
    <property type="match status" value="1"/>
</dbReference>
<dbReference type="OrthoDB" id="9816289at2"/>
<gene>
    <name evidence="4" type="ORF">KGMB03357_00910</name>
</gene>
<protein>
    <recommendedName>
        <fullName evidence="3">Nudix hydrolase domain-containing protein</fullName>
    </recommendedName>
</protein>
<dbReference type="GO" id="GO:0016787">
    <property type="term" value="F:hydrolase activity"/>
    <property type="evidence" value="ECO:0007669"/>
    <property type="project" value="UniProtKB-KW"/>
</dbReference>
<dbReference type="SUPFAM" id="SSF55811">
    <property type="entry name" value="Nudix"/>
    <property type="match status" value="1"/>
</dbReference>
<dbReference type="PROSITE" id="PS51462">
    <property type="entry name" value="NUDIX"/>
    <property type="match status" value="1"/>
</dbReference>
<dbReference type="InterPro" id="IPR000086">
    <property type="entry name" value="NUDIX_hydrolase_dom"/>
</dbReference>
<accession>A0A401LAC4</accession>
<comment type="caution">
    <text evidence="4">The sequence shown here is derived from an EMBL/GenBank/DDBJ whole genome shotgun (WGS) entry which is preliminary data.</text>
</comment>
<reference evidence="4 5" key="1">
    <citation type="submission" date="2018-10" db="EMBL/GenBank/DDBJ databases">
        <title>Draft Genome Sequence of Anaerotignum sp. KCTC 15736.</title>
        <authorList>
            <person name="Choi S.H."/>
            <person name="Kim J.S."/>
            <person name="Kang S.W."/>
            <person name="Lee J.S."/>
            <person name="Park S.H."/>
        </authorList>
    </citation>
    <scope>NUCLEOTIDE SEQUENCE [LARGE SCALE GENOMIC DNA]</scope>
    <source>
        <strain evidence="4 5">KCTC 15736</strain>
    </source>
</reference>
<evidence type="ECO:0000259" key="3">
    <source>
        <dbReference type="PROSITE" id="PS51462"/>
    </source>
</evidence>